<keyword evidence="3" id="KW-0408">Iron</keyword>
<dbReference type="GO" id="GO:0020037">
    <property type="term" value="F:heme binding"/>
    <property type="evidence" value="ECO:0007669"/>
    <property type="project" value="InterPro"/>
</dbReference>
<protein>
    <submittedName>
        <fullName evidence="5">Cytochrome c family protein</fullName>
    </submittedName>
</protein>
<gene>
    <name evidence="5" type="ORF">MNB_SV-10-191</name>
</gene>
<dbReference type="SUPFAM" id="SSF46626">
    <property type="entry name" value="Cytochrome c"/>
    <property type="match status" value="2"/>
</dbReference>
<name>A0A1W1CAD2_9ZZZZ</name>
<dbReference type="PANTHER" id="PTHR35008">
    <property type="entry name" value="BLL4482 PROTEIN-RELATED"/>
    <property type="match status" value="1"/>
</dbReference>
<organism evidence="5">
    <name type="scientific">hydrothermal vent metagenome</name>
    <dbReference type="NCBI Taxonomy" id="652676"/>
    <lineage>
        <taxon>unclassified sequences</taxon>
        <taxon>metagenomes</taxon>
        <taxon>ecological metagenomes</taxon>
    </lineage>
</organism>
<dbReference type="InterPro" id="IPR051459">
    <property type="entry name" value="Cytochrome_c-type_DH"/>
</dbReference>
<dbReference type="PANTHER" id="PTHR35008:SF4">
    <property type="entry name" value="BLL4482 PROTEIN"/>
    <property type="match status" value="1"/>
</dbReference>
<sequence length="320" mass="34844">MKTNLTQLSLSAAALLIVATNAMAQTPTAAPKTYPAGEVGKMVKLGEDILMHTDTHPLTKDMVGDNLKCISCHLRGADGKPGTAPGIATFIGTATAFPAYSKREKSVQTLQDRINNCFMRSMNGERPIIDTKASVAMAAYVTWLSEGMPMKMNPKMPCSPLNSERWMHGAKHFAKIQKKATHANYINGKKLYEAKCASCHGKNGAGMGTFPPLWGKNGKGKWLAYNTGAGMSKLNKGAAWVQSNMPLGQGGTLKDQEAADIMLYVDAQPRAGFNLQKRLYPASKMGYYNSKVLKETHSVRSNFKQFGLDVDKIRGDHKIK</sequence>
<dbReference type="Pfam" id="PF21342">
    <property type="entry name" value="SoxA-TsdA_cyt-c"/>
    <property type="match status" value="1"/>
</dbReference>
<dbReference type="Pfam" id="PF00034">
    <property type="entry name" value="Cytochrom_C"/>
    <property type="match status" value="1"/>
</dbReference>
<proteinExistence type="predicted"/>
<accession>A0A1W1CAD2</accession>
<evidence type="ECO:0000256" key="3">
    <source>
        <dbReference type="ARBA" id="ARBA00023004"/>
    </source>
</evidence>
<dbReference type="GO" id="GO:0009055">
    <property type="term" value="F:electron transfer activity"/>
    <property type="evidence" value="ECO:0007669"/>
    <property type="project" value="InterPro"/>
</dbReference>
<evidence type="ECO:0000313" key="5">
    <source>
        <dbReference type="EMBL" id="SFV62820.1"/>
    </source>
</evidence>
<evidence type="ECO:0000256" key="2">
    <source>
        <dbReference type="ARBA" id="ARBA00022723"/>
    </source>
</evidence>
<evidence type="ECO:0000259" key="4">
    <source>
        <dbReference type="PROSITE" id="PS51007"/>
    </source>
</evidence>
<dbReference type="EMBL" id="FPHL01000031">
    <property type="protein sequence ID" value="SFV62820.1"/>
    <property type="molecule type" value="Genomic_DNA"/>
</dbReference>
<dbReference type="InterPro" id="IPR009056">
    <property type="entry name" value="Cyt_c-like_dom"/>
</dbReference>
<keyword evidence="1" id="KW-0349">Heme</keyword>
<evidence type="ECO:0000256" key="1">
    <source>
        <dbReference type="ARBA" id="ARBA00022617"/>
    </source>
</evidence>
<dbReference type="PROSITE" id="PS51007">
    <property type="entry name" value="CYTC"/>
    <property type="match status" value="2"/>
</dbReference>
<feature type="domain" description="Cytochrome c" evidence="4">
    <location>
        <begin position="183"/>
        <end position="269"/>
    </location>
</feature>
<dbReference type="GO" id="GO:0046872">
    <property type="term" value="F:metal ion binding"/>
    <property type="evidence" value="ECO:0007669"/>
    <property type="project" value="UniProtKB-KW"/>
</dbReference>
<keyword evidence="2" id="KW-0479">Metal-binding</keyword>
<feature type="domain" description="Cytochrome c" evidence="4">
    <location>
        <begin position="41"/>
        <end position="145"/>
    </location>
</feature>
<dbReference type="AlphaFoldDB" id="A0A1W1CAD2"/>
<reference evidence="5" key="1">
    <citation type="submission" date="2016-10" db="EMBL/GenBank/DDBJ databases">
        <authorList>
            <person name="de Groot N.N."/>
        </authorList>
    </citation>
    <scope>NUCLEOTIDE SEQUENCE</scope>
</reference>
<dbReference type="Gene3D" id="1.10.760.10">
    <property type="entry name" value="Cytochrome c-like domain"/>
    <property type="match status" value="2"/>
</dbReference>
<dbReference type="InterPro" id="IPR036909">
    <property type="entry name" value="Cyt_c-like_dom_sf"/>
</dbReference>